<organism evidence="2 3">
    <name type="scientific">Aureibacter tunicatorum</name>
    <dbReference type="NCBI Taxonomy" id="866807"/>
    <lineage>
        <taxon>Bacteria</taxon>
        <taxon>Pseudomonadati</taxon>
        <taxon>Bacteroidota</taxon>
        <taxon>Cytophagia</taxon>
        <taxon>Cytophagales</taxon>
        <taxon>Persicobacteraceae</taxon>
        <taxon>Aureibacter</taxon>
    </lineage>
</organism>
<proteinExistence type="predicted"/>
<name>A0AAE3XP36_9BACT</name>
<feature type="compositionally biased region" description="Basic and acidic residues" evidence="1">
    <location>
        <begin position="16"/>
        <end position="35"/>
    </location>
</feature>
<dbReference type="AlphaFoldDB" id="A0AAE3XP36"/>
<keyword evidence="3" id="KW-1185">Reference proteome</keyword>
<evidence type="ECO:0000256" key="1">
    <source>
        <dbReference type="SAM" id="MobiDB-lite"/>
    </source>
</evidence>
<dbReference type="Proteomes" id="UP001185092">
    <property type="component" value="Unassembled WGS sequence"/>
</dbReference>
<comment type="caution">
    <text evidence="2">The sequence shown here is derived from an EMBL/GenBank/DDBJ whole genome shotgun (WGS) entry which is preliminary data.</text>
</comment>
<evidence type="ECO:0000313" key="3">
    <source>
        <dbReference type="Proteomes" id="UP001185092"/>
    </source>
</evidence>
<evidence type="ECO:0000313" key="2">
    <source>
        <dbReference type="EMBL" id="MDR6240512.1"/>
    </source>
</evidence>
<reference evidence="2" key="1">
    <citation type="submission" date="2023-07" db="EMBL/GenBank/DDBJ databases">
        <title>Genomic Encyclopedia of Type Strains, Phase IV (KMG-IV): sequencing the most valuable type-strain genomes for metagenomic binning, comparative biology and taxonomic classification.</title>
        <authorList>
            <person name="Goeker M."/>
        </authorList>
    </citation>
    <scope>NUCLEOTIDE SEQUENCE</scope>
    <source>
        <strain evidence="2">DSM 26174</strain>
    </source>
</reference>
<gene>
    <name evidence="2" type="ORF">HNQ88_003588</name>
</gene>
<sequence>MSCLNFPQLRSKKPFYKKEHDEPRKSENERPQKVDEIFKKNLKDKINSRQKSFQHVC</sequence>
<protein>
    <submittedName>
        <fullName evidence="2">Uncharacterized protein</fullName>
    </submittedName>
</protein>
<accession>A0AAE3XP36</accession>
<feature type="region of interest" description="Disordered" evidence="1">
    <location>
        <begin position="1"/>
        <end position="35"/>
    </location>
</feature>
<dbReference type="EMBL" id="JAVDQD010000005">
    <property type="protein sequence ID" value="MDR6240512.1"/>
    <property type="molecule type" value="Genomic_DNA"/>
</dbReference>